<gene>
    <name evidence="8" type="ORF">SETIT_2G238900v2</name>
</gene>
<feature type="transmembrane region" description="Helical" evidence="7">
    <location>
        <begin position="384"/>
        <end position="404"/>
    </location>
</feature>
<evidence type="ECO:0000256" key="2">
    <source>
        <dbReference type="ARBA" id="ARBA00006213"/>
    </source>
</evidence>
<feature type="transmembrane region" description="Helical" evidence="7">
    <location>
        <begin position="584"/>
        <end position="604"/>
    </location>
</feature>
<dbReference type="InterPro" id="IPR030182">
    <property type="entry name" value="PUP_plant"/>
</dbReference>
<proteinExistence type="inferred from homology"/>
<reference evidence="8" key="1">
    <citation type="journal article" date="2012" name="Nat. Biotechnol.">
        <title>Reference genome sequence of the model plant Setaria.</title>
        <authorList>
            <person name="Bennetzen J.L."/>
            <person name="Schmutz J."/>
            <person name="Wang H."/>
            <person name="Percifield R."/>
            <person name="Hawkins J."/>
            <person name="Pontaroli A.C."/>
            <person name="Estep M."/>
            <person name="Feng L."/>
            <person name="Vaughn J.N."/>
            <person name="Grimwood J."/>
            <person name="Jenkins J."/>
            <person name="Barry K."/>
            <person name="Lindquist E."/>
            <person name="Hellsten U."/>
            <person name="Deshpande S."/>
            <person name="Wang X."/>
            <person name="Wu X."/>
            <person name="Mitros T."/>
            <person name="Triplett J."/>
            <person name="Yang X."/>
            <person name="Ye C.Y."/>
            <person name="Mauro-Herrera M."/>
            <person name="Wang L."/>
            <person name="Li P."/>
            <person name="Sharma M."/>
            <person name="Sharma R."/>
            <person name="Ronald P.C."/>
            <person name="Panaud O."/>
            <person name="Kellogg E.A."/>
            <person name="Brutnell T.P."/>
            <person name="Doust A.N."/>
            <person name="Tuskan G.A."/>
            <person name="Rokhsar D."/>
            <person name="Devos K.M."/>
        </authorList>
    </citation>
    <scope>NUCLEOTIDE SEQUENCE [LARGE SCALE GENOMIC DNA]</scope>
    <source>
        <strain evidence="8">Yugu1</strain>
    </source>
</reference>
<feature type="transmembrane region" description="Helical" evidence="7">
    <location>
        <begin position="313"/>
        <end position="333"/>
    </location>
</feature>
<feature type="transmembrane region" description="Helical" evidence="7">
    <location>
        <begin position="555"/>
        <end position="578"/>
    </location>
</feature>
<feature type="transmembrane region" description="Helical" evidence="7">
    <location>
        <begin position="473"/>
        <end position="494"/>
    </location>
</feature>
<evidence type="ECO:0000313" key="8">
    <source>
        <dbReference type="EMBL" id="RCV12068.1"/>
    </source>
</evidence>
<dbReference type="OrthoDB" id="1865379at2759"/>
<feature type="transmembrane region" description="Helical" evidence="7">
    <location>
        <begin position="345"/>
        <end position="364"/>
    </location>
</feature>
<evidence type="ECO:0000256" key="5">
    <source>
        <dbReference type="ARBA" id="ARBA00022989"/>
    </source>
</evidence>
<accession>A0A368Q312</accession>
<keyword evidence="3" id="KW-0813">Transport</keyword>
<evidence type="ECO:0000256" key="6">
    <source>
        <dbReference type="ARBA" id="ARBA00023136"/>
    </source>
</evidence>
<feature type="transmembrane region" description="Helical" evidence="7">
    <location>
        <begin position="416"/>
        <end position="434"/>
    </location>
</feature>
<name>A0A368Q312_SETIT</name>
<keyword evidence="5 7" id="KW-1133">Transmembrane helix</keyword>
<feature type="transmembrane region" description="Helical" evidence="7">
    <location>
        <begin position="119"/>
        <end position="141"/>
    </location>
</feature>
<dbReference type="GO" id="GO:0016020">
    <property type="term" value="C:membrane"/>
    <property type="evidence" value="ECO:0007669"/>
    <property type="project" value="UniProtKB-SubCell"/>
</dbReference>
<sequence>MDVEARKDSSPTRGKLVRRLLVALNCGMLALGTTAGPLLTRLYYDKGGQREWLSAWLQSAGWPLLLVPVAASYAARRACDWRAPLLLTPPRVLLAAAGLGVATGADNFIYALSLRYLPVSTSAILISTQLAFTVFFAFLIVRQRLTATTVNAVALLTAGAAVLGLHVSSDRPAGATKGQYLMGFALALGAAALYGLILPMVELAYKRAAGGGRAVTYALVMEMQLVMGFFATAFCTVGMIVNKDFQILSVYFSACPLLLQETQQHTGPLASSSHPGSGVTVASKFQSAVPDTATAVARNDSPPTRSKTTMGRLLVALNCTLLALGGTGGQLLSRLYYINGGQRQWLSAGLQTGGWPLLLIPLAGSYASRRARDRGAPVLLSPPRFLLAAAGLGVITGVDDFLYAWGLEFLPVSTSAILISTQLVFTVLFSFLIVRHRLTAATVNAVALLTVGGVVLGLHVSSDRPEGVTRGQYWLGFVLTLGAAALGGVLMPLVELAYKCAAGGGRVLTYSVAMELQLVIGLVATAFFTAGMIVNKDFQAIPSEAKRFELGEARYYTVLVWAAVLWQFFFLGAVGVIFCVHTLLAGILIAVFIPVTEVAAVIFLHEKFSSEKGVALVLSLWGLASYSYGEWNEARAKKNTEAVAEAQAS</sequence>
<dbReference type="GO" id="GO:0015211">
    <property type="term" value="F:purine nucleoside transmembrane transporter activity"/>
    <property type="evidence" value="ECO:0007669"/>
    <property type="project" value="InterPro"/>
</dbReference>
<organism evidence="8">
    <name type="scientific">Setaria italica</name>
    <name type="common">Foxtail millet</name>
    <name type="synonym">Panicum italicum</name>
    <dbReference type="NCBI Taxonomy" id="4555"/>
    <lineage>
        <taxon>Eukaryota</taxon>
        <taxon>Viridiplantae</taxon>
        <taxon>Streptophyta</taxon>
        <taxon>Embryophyta</taxon>
        <taxon>Tracheophyta</taxon>
        <taxon>Spermatophyta</taxon>
        <taxon>Magnoliopsida</taxon>
        <taxon>Liliopsida</taxon>
        <taxon>Poales</taxon>
        <taxon>Poaceae</taxon>
        <taxon>PACMAD clade</taxon>
        <taxon>Panicoideae</taxon>
        <taxon>Panicodae</taxon>
        <taxon>Paniceae</taxon>
        <taxon>Cenchrinae</taxon>
        <taxon>Setaria</taxon>
    </lineage>
</organism>
<evidence type="ECO:0000256" key="7">
    <source>
        <dbReference type="SAM" id="Phobius"/>
    </source>
</evidence>
<dbReference type="SUPFAM" id="SSF103481">
    <property type="entry name" value="Multidrug resistance efflux transporter EmrE"/>
    <property type="match status" value="2"/>
</dbReference>
<dbReference type="InterPro" id="IPR037185">
    <property type="entry name" value="EmrE-like"/>
</dbReference>
<dbReference type="STRING" id="4555.A0A368Q312"/>
<dbReference type="PANTHER" id="PTHR31376:SF105">
    <property type="entry name" value="PURINE PERMEASE-RELATED"/>
    <property type="match status" value="1"/>
</dbReference>
<dbReference type="GO" id="GO:0005345">
    <property type="term" value="F:purine nucleobase transmembrane transporter activity"/>
    <property type="evidence" value="ECO:0007669"/>
    <property type="project" value="UniProtKB-ARBA"/>
</dbReference>
<protein>
    <submittedName>
        <fullName evidence="8">Uncharacterized protein</fullName>
    </submittedName>
</protein>
<feature type="transmembrane region" description="Helical" evidence="7">
    <location>
        <begin position="180"/>
        <end position="205"/>
    </location>
</feature>
<dbReference type="PANTHER" id="PTHR31376">
    <property type="entry name" value="OS09G0467300 PROTEIN-RELATED"/>
    <property type="match status" value="1"/>
</dbReference>
<dbReference type="EMBL" id="CM003529">
    <property type="protein sequence ID" value="RCV12068.1"/>
    <property type="molecule type" value="Genomic_DNA"/>
</dbReference>
<dbReference type="Gene3D" id="1.10.3730.20">
    <property type="match status" value="1"/>
</dbReference>
<evidence type="ECO:0000256" key="3">
    <source>
        <dbReference type="ARBA" id="ARBA00022448"/>
    </source>
</evidence>
<dbReference type="Pfam" id="PF16913">
    <property type="entry name" value="PUNUT"/>
    <property type="match status" value="2"/>
</dbReference>
<evidence type="ECO:0000256" key="4">
    <source>
        <dbReference type="ARBA" id="ARBA00022692"/>
    </source>
</evidence>
<keyword evidence="6 7" id="KW-0472">Membrane</keyword>
<feature type="transmembrane region" description="Helical" evidence="7">
    <location>
        <begin position="514"/>
        <end position="534"/>
    </location>
</feature>
<evidence type="ECO:0000256" key="1">
    <source>
        <dbReference type="ARBA" id="ARBA00004141"/>
    </source>
</evidence>
<feature type="transmembrane region" description="Helical" evidence="7">
    <location>
        <begin position="148"/>
        <end position="168"/>
    </location>
</feature>
<feature type="transmembrane region" description="Helical" evidence="7">
    <location>
        <begin position="20"/>
        <end position="40"/>
    </location>
</feature>
<comment type="subcellular location">
    <subcellularLocation>
        <location evidence="1">Membrane</location>
        <topology evidence="1">Multi-pass membrane protein</topology>
    </subcellularLocation>
</comment>
<feature type="transmembrane region" description="Helical" evidence="7">
    <location>
        <begin position="217"/>
        <end position="241"/>
    </location>
</feature>
<feature type="transmembrane region" description="Helical" evidence="7">
    <location>
        <begin position="52"/>
        <end position="71"/>
    </location>
</feature>
<keyword evidence="4 7" id="KW-0812">Transmembrane</keyword>
<comment type="similarity">
    <text evidence="2">Belongs to the purine permeases (TC 2.A.7.14) family.</text>
</comment>
<feature type="transmembrane region" description="Helical" evidence="7">
    <location>
        <begin position="92"/>
        <end position="113"/>
    </location>
</feature>
<feature type="transmembrane region" description="Helical" evidence="7">
    <location>
        <begin position="440"/>
        <end position="461"/>
    </location>
</feature>
<reference evidence="8" key="2">
    <citation type="submission" date="2015-07" db="EMBL/GenBank/DDBJ databases">
        <authorList>
            <person name="Noorani M."/>
        </authorList>
    </citation>
    <scope>NUCLEOTIDE SEQUENCE</scope>
    <source>
        <strain evidence="8">Yugu1</strain>
    </source>
</reference>
<dbReference type="AlphaFoldDB" id="A0A368Q312"/>